<dbReference type="GO" id="GO:0046047">
    <property type="term" value="P:TTP catabolic process"/>
    <property type="evidence" value="ECO:0007669"/>
    <property type="project" value="TreeGrafter"/>
</dbReference>
<dbReference type="InterPro" id="IPR011551">
    <property type="entry name" value="NTP_PyrPHydrolase_MazG"/>
</dbReference>
<dbReference type="SUPFAM" id="SSF101386">
    <property type="entry name" value="all-alpha NTP pyrophosphatases"/>
    <property type="match status" value="2"/>
</dbReference>
<dbReference type="AlphaFoldDB" id="Q3AP50"/>
<dbReference type="PANTHER" id="PTHR30522:SF0">
    <property type="entry name" value="NUCLEOSIDE TRIPHOSPHATE PYROPHOSPHOHYDROLASE"/>
    <property type="match status" value="1"/>
</dbReference>
<dbReference type="NCBIfam" id="NF007113">
    <property type="entry name" value="PRK09562.1"/>
    <property type="match status" value="1"/>
</dbReference>
<dbReference type="GO" id="GO:0046081">
    <property type="term" value="P:dUTP catabolic process"/>
    <property type="evidence" value="ECO:0007669"/>
    <property type="project" value="TreeGrafter"/>
</dbReference>
<evidence type="ECO:0000256" key="1">
    <source>
        <dbReference type="ARBA" id="ARBA00052141"/>
    </source>
</evidence>
<gene>
    <name evidence="6" type="ordered locus">Cag_1977</name>
</gene>
<dbReference type="OrthoDB" id="9808939at2"/>
<dbReference type="PANTHER" id="PTHR30522">
    <property type="entry name" value="NUCLEOSIDE TRIPHOSPHATE PYROPHOSPHOHYDROLASE"/>
    <property type="match status" value="1"/>
</dbReference>
<dbReference type="FunFam" id="1.10.287.1080:FF:000003">
    <property type="entry name" value="Nucleoside triphosphate pyrophosphohydrolase"/>
    <property type="match status" value="1"/>
</dbReference>
<dbReference type="GO" id="GO:0006950">
    <property type="term" value="P:response to stress"/>
    <property type="evidence" value="ECO:0007669"/>
    <property type="project" value="UniProtKB-ARBA"/>
</dbReference>
<dbReference type="KEGG" id="cch:Cag_1977"/>
<dbReference type="GO" id="GO:0046061">
    <property type="term" value="P:dATP catabolic process"/>
    <property type="evidence" value="ECO:0007669"/>
    <property type="project" value="TreeGrafter"/>
</dbReference>
<sequence length="267" mass="31041">MPATIDELKAAILKEHERSVPEGFQRVLDLVRVLRQECPWDRKQTAESLAHLLLEESYELVHAIDQQETDELKKEIGDLFMHLCFQVQLADEQGHFSFNEVFDALCKKLIHRHPHVFGSTEATTEKEVLQNWEKLKLSEGRKSLLDGVPSAMSELLRAYRVQKKVAGVGFDWQSDEGVIDKIVEEIQELKQAATQNEREEEFGDLLFTLVNYSRFIGTNPEDALRKATNKFMQRFRTVELLVAESERPWQEFTPEELDTLWQQAKEK</sequence>
<dbReference type="CDD" id="cd11528">
    <property type="entry name" value="NTP-PPase_MazG_Nterm"/>
    <property type="match status" value="1"/>
</dbReference>
<comment type="catalytic activity">
    <reaction evidence="1">
        <text>ATP + H2O = AMP + diphosphate + H(+)</text>
        <dbReference type="Rhea" id="RHEA:14245"/>
        <dbReference type="ChEBI" id="CHEBI:15377"/>
        <dbReference type="ChEBI" id="CHEBI:15378"/>
        <dbReference type="ChEBI" id="CHEBI:30616"/>
        <dbReference type="ChEBI" id="CHEBI:33019"/>
        <dbReference type="ChEBI" id="CHEBI:456215"/>
        <dbReference type="EC" id="3.6.1.8"/>
    </reaction>
</comment>
<dbReference type="InterPro" id="IPR004518">
    <property type="entry name" value="MazG-like_dom"/>
</dbReference>
<dbReference type="InterPro" id="IPR048015">
    <property type="entry name" value="NTP-PPase_MazG-like_N"/>
</dbReference>
<dbReference type="Pfam" id="PF03819">
    <property type="entry name" value="MazG"/>
    <property type="match status" value="2"/>
</dbReference>
<evidence type="ECO:0000256" key="2">
    <source>
        <dbReference type="ARBA" id="ARBA00061115"/>
    </source>
</evidence>
<dbReference type="EMBL" id="CP000108">
    <property type="protein sequence ID" value="ABB29225.1"/>
    <property type="molecule type" value="Genomic_DNA"/>
</dbReference>
<accession>Q3AP50</accession>
<dbReference type="InterPro" id="IPR048011">
    <property type="entry name" value="NTP-PPase_MazG-like_C"/>
</dbReference>
<dbReference type="FunFam" id="1.10.287.1080:FF:000001">
    <property type="entry name" value="Nucleoside triphosphate pyrophosphohydrolase"/>
    <property type="match status" value="1"/>
</dbReference>
<feature type="domain" description="NTP pyrophosphohydrolase MazG-like" evidence="5">
    <location>
        <begin position="44"/>
        <end position="117"/>
    </location>
</feature>
<comment type="similarity">
    <text evidence="2">Belongs to the nucleoside triphosphate pyrophosphohydrolase family.</text>
</comment>
<dbReference type="GO" id="GO:0046052">
    <property type="term" value="P:UTP catabolic process"/>
    <property type="evidence" value="ECO:0007669"/>
    <property type="project" value="TreeGrafter"/>
</dbReference>
<dbReference type="Gene3D" id="1.10.287.1080">
    <property type="entry name" value="MazG-like"/>
    <property type="match status" value="2"/>
</dbReference>
<organism evidence="6">
    <name type="scientific">Chlorobium chlorochromatii (strain CaD3)</name>
    <dbReference type="NCBI Taxonomy" id="340177"/>
    <lineage>
        <taxon>Bacteria</taxon>
        <taxon>Pseudomonadati</taxon>
        <taxon>Chlorobiota</taxon>
        <taxon>Chlorobiia</taxon>
        <taxon>Chlorobiales</taxon>
        <taxon>Chlorobiaceae</taxon>
        <taxon>Chlorobium/Pelodictyon group</taxon>
        <taxon>Chlorobium</taxon>
    </lineage>
</organism>
<name>Q3AP50_CHLCH</name>
<dbReference type="CDD" id="cd11529">
    <property type="entry name" value="NTP-PPase_MazG_Cterm"/>
    <property type="match status" value="1"/>
</dbReference>
<dbReference type="EC" id="3.6.1.8" evidence="3"/>
<feature type="domain" description="NTP pyrophosphohydrolase MazG-like" evidence="5">
    <location>
        <begin position="173"/>
        <end position="235"/>
    </location>
</feature>
<evidence type="ECO:0000256" key="4">
    <source>
        <dbReference type="ARBA" id="ARBA00074799"/>
    </source>
</evidence>
<dbReference type="eggNOG" id="COG3956">
    <property type="taxonomic scope" value="Bacteria"/>
</dbReference>
<dbReference type="GO" id="GO:0047693">
    <property type="term" value="F:ATP diphosphatase activity"/>
    <property type="evidence" value="ECO:0007669"/>
    <property type="project" value="UniProtKB-EC"/>
</dbReference>
<protein>
    <recommendedName>
        <fullName evidence="4">Nucleoside triphosphate pyrophosphohydrolase</fullName>
        <ecNumber evidence="3">3.6.1.8</ecNumber>
    </recommendedName>
</protein>
<dbReference type="NCBIfam" id="TIGR00444">
    <property type="entry name" value="mazG"/>
    <property type="match status" value="1"/>
</dbReference>
<dbReference type="STRING" id="340177.Cag_1977"/>
<dbReference type="HOGENOM" id="CLU_038356_0_1_10"/>
<evidence type="ECO:0000256" key="3">
    <source>
        <dbReference type="ARBA" id="ARBA00066372"/>
    </source>
</evidence>
<evidence type="ECO:0000313" key="6">
    <source>
        <dbReference type="EMBL" id="ABB29225.1"/>
    </source>
</evidence>
<evidence type="ECO:0000259" key="5">
    <source>
        <dbReference type="Pfam" id="PF03819"/>
    </source>
</evidence>
<dbReference type="GO" id="GO:0046076">
    <property type="term" value="P:dTTP catabolic process"/>
    <property type="evidence" value="ECO:0007669"/>
    <property type="project" value="TreeGrafter"/>
</dbReference>
<proteinExistence type="inferred from homology"/>
<dbReference type="GO" id="GO:0006203">
    <property type="term" value="P:dGTP catabolic process"/>
    <property type="evidence" value="ECO:0007669"/>
    <property type="project" value="TreeGrafter"/>
</dbReference>
<reference evidence="6" key="1">
    <citation type="submission" date="2005-08" db="EMBL/GenBank/DDBJ databases">
        <title>Complete sequence of Chlorobium chlorochromatii CaD3.</title>
        <authorList>
            <person name="Copeland A."/>
            <person name="Lucas S."/>
            <person name="Lapidus A."/>
            <person name="Barry K."/>
            <person name="Detter J.C."/>
            <person name="Glavina T."/>
            <person name="Hammon N."/>
            <person name="Israni S."/>
            <person name="Pitluck S."/>
            <person name="Bryant D."/>
            <person name="Schmutz J."/>
            <person name="Larimer F."/>
            <person name="Land M."/>
            <person name="Kyrpides N."/>
            <person name="Ivanova N."/>
            <person name="Richardson P."/>
        </authorList>
    </citation>
    <scope>NUCLEOTIDE SEQUENCE [LARGE SCALE GENOMIC DNA]</scope>
    <source>
        <strain evidence="6">CaD3</strain>
    </source>
</reference>